<organism evidence="2 3">
    <name type="scientific">Homarus americanus</name>
    <name type="common">American lobster</name>
    <dbReference type="NCBI Taxonomy" id="6706"/>
    <lineage>
        <taxon>Eukaryota</taxon>
        <taxon>Metazoa</taxon>
        <taxon>Ecdysozoa</taxon>
        <taxon>Arthropoda</taxon>
        <taxon>Crustacea</taxon>
        <taxon>Multicrustacea</taxon>
        <taxon>Malacostraca</taxon>
        <taxon>Eumalacostraca</taxon>
        <taxon>Eucarida</taxon>
        <taxon>Decapoda</taxon>
        <taxon>Pleocyemata</taxon>
        <taxon>Astacidea</taxon>
        <taxon>Nephropoidea</taxon>
        <taxon>Nephropidae</taxon>
        <taxon>Homarus</taxon>
    </lineage>
</organism>
<keyword evidence="3" id="KW-1185">Reference proteome</keyword>
<feature type="non-terminal residue" evidence="2">
    <location>
        <position position="1"/>
    </location>
</feature>
<evidence type="ECO:0000313" key="3">
    <source>
        <dbReference type="Proteomes" id="UP000747542"/>
    </source>
</evidence>
<dbReference type="EMBL" id="JAHLQT010026473">
    <property type="protein sequence ID" value="KAG7163324.1"/>
    <property type="molecule type" value="Genomic_DNA"/>
</dbReference>
<accession>A0A8J5MUD4</accession>
<gene>
    <name evidence="2" type="ORF">Hamer_G004449</name>
</gene>
<keyword evidence="1" id="KW-0812">Transmembrane</keyword>
<name>A0A8J5MUD4_HOMAM</name>
<keyword evidence="1" id="KW-0472">Membrane</keyword>
<reference evidence="2" key="1">
    <citation type="journal article" date="2021" name="Sci. Adv.">
        <title>The American lobster genome reveals insights on longevity, neural, and immune adaptations.</title>
        <authorList>
            <person name="Polinski J.M."/>
            <person name="Zimin A.V."/>
            <person name="Clark K.F."/>
            <person name="Kohn A.B."/>
            <person name="Sadowski N."/>
            <person name="Timp W."/>
            <person name="Ptitsyn A."/>
            <person name="Khanna P."/>
            <person name="Romanova D.Y."/>
            <person name="Williams P."/>
            <person name="Greenwood S.J."/>
            <person name="Moroz L.L."/>
            <person name="Walt D.R."/>
            <person name="Bodnar A.G."/>
        </authorList>
    </citation>
    <scope>NUCLEOTIDE SEQUENCE</scope>
    <source>
        <strain evidence="2">GMGI-L3</strain>
    </source>
</reference>
<sequence>GAGSPAIIWLMVMLVSACSLFNTSRNFQIFGWNEVMLACIWLCHPSKELLVQGKTWSSPIMSTLSANVCIFEVVYDRISFRWHSLLQCLKCINHFILWDECQGW</sequence>
<feature type="transmembrane region" description="Helical" evidence="1">
    <location>
        <begin position="6"/>
        <end position="23"/>
    </location>
</feature>
<keyword evidence="1" id="KW-1133">Transmembrane helix</keyword>
<protein>
    <submittedName>
        <fullName evidence="2">Uncharacterized protein</fullName>
    </submittedName>
</protein>
<evidence type="ECO:0000256" key="1">
    <source>
        <dbReference type="SAM" id="Phobius"/>
    </source>
</evidence>
<dbReference type="AlphaFoldDB" id="A0A8J5MUD4"/>
<dbReference type="Proteomes" id="UP000747542">
    <property type="component" value="Unassembled WGS sequence"/>
</dbReference>
<proteinExistence type="predicted"/>
<evidence type="ECO:0000313" key="2">
    <source>
        <dbReference type="EMBL" id="KAG7163324.1"/>
    </source>
</evidence>
<comment type="caution">
    <text evidence="2">The sequence shown here is derived from an EMBL/GenBank/DDBJ whole genome shotgun (WGS) entry which is preliminary data.</text>
</comment>